<sequence>MATITRENIGLLNDKLTVKVAKEDYLPAFEQSLKKYAKTANIPGFRKGMVPAGLVKKMYGQSVFTDEILRTVEKQLNDYMVQEKLDIFAQPLPLDNDASQLDVNKAIDYSFHFEIGLKPEFNVDVNDIKVTRYKINVTEEMINDEIGRLQIRHGKMSEPETVTSEDSVVNVEFIEVDAAGNTIEGGITKSNSLLVKYFTEAVRQELMGKKKDDTITIQLSKAFEEKEREWVLNDLGLSKDSAADADKFFQLLITKVGFVEKAEMTEEFFETVYPARGIKTEEEFKNAVKVEIENYYNQQSSSQVQDQIYHHLIDHTNMEFPAEFLKRWLQNGGEKPKSAEEAATEYPNFVNQLKWTLITSKLTSDYQVAVEPDEIKEFAKQQIMGYMGGQSVDDAPWMDEYANRMMKDQKFVENTYYQLQTSKLFQALESKVSATEESISAEAFAEKLHHHHH</sequence>
<dbReference type="OrthoDB" id="9767721at2"/>
<dbReference type="AlphaFoldDB" id="A0A3E1NPD8"/>
<dbReference type="Gene3D" id="3.30.70.1050">
    <property type="entry name" value="Trigger factor ribosome-binding domain"/>
    <property type="match status" value="1"/>
</dbReference>
<accession>A0A3E1NPD8</accession>
<dbReference type="GO" id="GO:0015031">
    <property type="term" value="P:protein transport"/>
    <property type="evidence" value="ECO:0007669"/>
    <property type="project" value="InterPro"/>
</dbReference>
<dbReference type="Proteomes" id="UP000261284">
    <property type="component" value="Unassembled WGS sequence"/>
</dbReference>
<reference evidence="2 3" key="1">
    <citation type="submission" date="2018-08" db="EMBL/GenBank/DDBJ databases">
        <title>Chitinophagaceae sp. K23C18032701, a novel bacterium isolated from forest soil.</title>
        <authorList>
            <person name="Wang C."/>
        </authorList>
    </citation>
    <scope>NUCLEOTIDE SEQUENCE [LARGE SCALE GENOMIC DNA]</scope>
    <source>
        <strain evidence="2 3">K23C18032701</strain>
    </source>
</reference>
<dbReference type="EMBL" id="QTJU01000001">
    <property type="protein sequence ID" value="RFM29780.1"/>
    <property type="molecule type" value="Genomic_DNA"/>
</dbReference>
<dbReference type="InterPro" id="IPR005215">
    <property type="entry name" value="Trig_fac"/>
</dbReference>
<dbReference type="GO" id="GO:0003755">
    <property type="term" value="F:peptidyl-prolyl cis-trans isomerase activity"/>
    <property type="evidence" value="ECO:0007669"/>
    <property type="project" value="UniProtKB-EC"/>
</dbReference>
<comment type="caution">
    <text evidence="2">The sequence shown here is derived from an EMBL/GenBank/DDBJ whole genome shotgun (WGS) entry which is preliminary data.</text>
</comment>
<keyword evidence="3" id="KW-1185">Reference proteome</keyword>
<dbReference type="GO" id="GO:0043335">
    <property type="term" value="P:protein unfolding"/>
    <property type="evidence" value="ECO:0007669"/>
    <property type="project" value="TreeGrafter"/>
</dbReference>
<dbReference type="EC" id="5.2.1.8" evidence="2"/>
<dbReference type="NCBIfam" id="TIGR00115">
    <property type="entry name" value="tig"/>
    <property type="match status" value="1"/>
</dbReference>
<dbReference type="PIRSF" id="PIRSF003095">
    <property type="entry name" value="Trigger_factor"/>
    <property type="match status" value="1"/>
</dbReference>
<dbReference type="InterPro" id="IPR027304">
    <property type="entry name" value="Trigger_fact/SurA_dom_sf"/>
</dbReference>
<dbReference type="PANTHER" id="PTHR30560:SF3">
    <property type="entry name" value="TRIGGER FACTOR-LIKE PROTEIN TIG, CHLOROPLASTIC"/>
    <property type="match status" value="1"/>
</dbReference>
<dbReference type="GO" id="GO:0044183">
    <property type="term" value="F:protein folding chaperone"/>
    <property type="evidence" value="ECO:0007669"/>
    <property type="project" value="TreeGrafter"/>
</dbReference>
<dbReference type="GO" id="GO:0051083">
    <property type="term" value="P:'de novo' cotranslational protein folding"/>
    <property type="evidence" value="ECO:0007669"/>
    <property type="project" value="TreeGrafter"/>
</dbReference>
<dbReference type="InterPro" id="IPR037041">
    <property type="entry name" value="Trigger_fac_C_sf"/>
</dbReference>
<dbReference type="InterPro" id="IPR008881">
    <property type="entry name" value="Trigger_fac_ribosome-bd_bac"/>
</dbReference>
<dbReference type="SUPFAM" id="SSF109998">
    <property type="entry name" value="Triger factor/SurA peptide-binding domain-like"/>
    <property type="match status" value="1"/>
</dbReference>
<evidence type="ECO:0000313" key="3">
    <source>
        <dbReference type="Proteomes" id="UP000261284"/>
    </source>
</evidence>
<evidence type="ECO:0000259" key="1">
    <source>
        <dbReference type="Pfam" id="PF05697"/>
    </source>
</evidence>
<gene>
    <name evidence="2" type="primary">tig</name>
    <name evidence="2" type="ORF">DXN05_02035</name>
</gene>
<dbReference type="Pfam" id="PF05697">
    <property type="entry name" value="Trigger_N"/>
    <property type="match status" value="1"/>
</dbReference>
<keyword evidence="2" id="KW-0413">Isomerase</keyword>
<dbReference type="RefSeq" id="WP_116845536.1">
    <property type="nucleotide sequence ID" value="NZ_QTJU01000001.1"/>
</dbReference>
<feature type="domain" description="Trigger factor ribosome-binding bacterial" evidence="1">
    <location>
        <begin position="4"/>
        <end position="148"/>
    </location>
</feature>
<dbReference type="PANTHER" id="PTHR30560">
    <property type="entry name" value="TRIGGER FACTOR CHAPERONE AND PEPTIDYL-PROLYL CIS/TRANS ISOMERASE"/>
    <property type="match status" value="1"/>
</dbReference>
<organism evidence="2 3">
    <name type="scientific">Deminuibacter soli</name>
    <dbReference type="NCBI Taxonomy" id="2291815"/>
    <lineage>
        <taxon>Bacteria</taxon>
        <taxon>Pseudomonadati</taxon>
        <taxon>Bacteroidota</taxon>
        <taxon>Chitinophagia</taxon>
        <taxon>Chitinophagales</taxon>
        <taxon>Chitinophagaceae</taxon>
        <taxon>Deminuibacter</taxon>
    </lineage>
</organism>
<protein>
    <submittedName>
        <fullName evidence="2">Trigger factor</fullName>
        <ecNumber evidence="2">5.2.1.8</ecNumber>
    </submittedName>
</protein>
<dbReference type="GO" id="GO:0043022">
    <property type="term" value="F:ribosome binding"/>
    <property type="evidence" value="ECO:0007669"/>
    <property type="project" value="TreeGrafter"/>
</dbReference>
<proteinExistence type="predicted"/>
<dbReference type="SUPFAM" id="SSF102735">
    <property type="entry name" value="Trigger factor ribosome-binding domain"/>
    <property type="match status" value="1"/>
</dbReference>
<dbReference type="Gene3D" id="1.10.3120.10">
    <property type="entry name" value="Trigger factor, C-terminal domain"/>
    <property type="match status" value="1"/>
</dbReference>
<evidence type="ECO:0000313" key="2">
    <source>
        <dbReference type="EMBL" id="RFM29780.1"/>
    </source>
</evidence>
<name>A0A3E1NPD8_9BACT</name>
<dbReference type="InterPro" id="IPR036611">
    <property type="entry name" value="Trigger_fac_ribosome-bd_sf"/>
</dbReference>